<evidence type="ECO:0000313" key="3">
    <source>
        <dbReference type="EMBL" id="RJG05056.1"/>
    </source>
</evidence>
<accession>A0A418WXU7</accession>
<comment type="caution">
    <text evidence="3">The sequence shown here is derived from an EMBL/GenBank/DDBJ whole genome shotgun (WGS) entry which is preliminary data.</text>
</comment>
<dbReference type="Proteomes" id="UP000285190">
    <property type="component" value="Unassembled WGS sequence"/>
</dbReference>
<organism evidence="3 4">
    <name type="scientific">Noviherbaspirillum cavernae</name>
    <dbReference type="NCBI Taxonomy" id="2320862"/>
    <lineage>
        <taxon>Bacteria</taxon>
        <taxon>Pseudomonadati</taxon>
        <taxon>Pseudomonadota</taxon>
        <taxon>Betaproteobacteria</taxon>
        <taxon>Burkholderiales</taxon>
        <taxon>Oxalobacteraceae</taxon>
        <taxon>Noviherbaspirillum</taxon>
    </lineage>
</organism>
<dbReference type="EMBL" id="QYUN01000002">
    <property type="protein sequence ID" value="RJG05056.1"/>
    <property type="molecule type" value="Genomic_DNA"/>
</dbReference>
<evidence type="ECO:0008006" key="5">
    <source>
        <dbReference type="Google" id="ProtNLM"/>
    </source>
</evidence>
<feature type="compositionally biased region" description="Polar residues" evidence="1">
    <location>
        <begin position="65"/>
        <end position="74"/>
    </location>
</feature>
<dbReference type="RefSeq" id="WP_119736433.1">
    <property type="nucleotide sequence ID" value="NZ_QYUN01000002.1"/>
</dbReference>
<evidence type="ECO:0000313" key="4">
    <source>
        <dbReference type="Proteomes" id="UP000285190"/>
    </source>
</evidence>
<feature type="region of interest" description="Disordered" evidence="1">
    <location>
        <begin position="49"/>
        <end position="87"/>
    </location>
</feature>
<feature type="signal peptide" evidence="2">
    <location>
        <begin position="1"/>
        <end position="23"/>
    </location>
</feature>
<dbReference type="AlphaFoldDB" id="A0A418WXU7"/>
<feature type="chain" id="PRO_5019253764" description="Cobalt transporter" evidence="2">
    <location>
        <begin position="24"/>
        <end position="148"/>
    </location>
</feature>
<feature type="compositionally biased region" description="Basic and acidic residues" evidence="1">
    <location>
        <begin position="49"/>
        <end position="63"/>
    </location>
</feature>
<keyword evidence="2" id="KW-0732">Signal</keyword>
<evidence type="ECO:0000256" key="2">
    <source>
        <dbReference type="SAM" id="SignalP"/>
    </source>
</evidence>
<sequence>MIRLLKTMLLLFMVLALPVQGLAAAMKASCGPGHHSALSVTVAEDHHHDADAAQEHHHHDGGHESSVQHASIDSQPAPDDEASSGKTAGQSAYCSACAACCVGAVAPPSVSFLTPAYSSSENVVVSPSPLVTGHVPAGLERPPKPISA</sequence>
<name>A0A418WXU7_9BURK</name>
<keyword evidence="4" id="KW-1185">Reference proteome</keyword>
<proteinExistence type="predicted"/>
<protein>
    <recommendedName>
        <fullName evidence="5">Cobalt transporter</fullName>
    </recommendedName>
</protein>
<reference evidence="3 4" key="1">
    <citation type="submission" date="2018-09" db="EMBL/GenBank/DDBJ databases">
        <authorList>
            <person name="Zhu H."/>
        </authorList>
    </citation>
    <scope>NUCLEOTIDE SEQUENCE [LARGE SCALE GENOMIC DNA]</scope>
    <source>
        <strain evidence="3 4">K2R10-39</strain>
    </source>
</reference>
<gene>
    <name evidence="3" type="ORF">D3870_02605</name>
</gene>
<evidence type="ECO:0000256" key="1">
    <source>
        <dbReference type="SAM" id="MobiDB-lite"/>
    </source>
</evidence>